<dbReference type="GO" id="GO:0009451">
    <property type="term" value="P:RNA modification"/>
    <property type="evidence" value="ECO:0007669"/>
    <property type="project" value="InterPro"/>
</dbReference>
<sequence>MYFDKMQIADLSPDSVTYACILKACASTESIQKGEQIYLKVSKLGFLEKDVVLGTAVVDMYAKRNDLTKAQQVLQSLSHRYVTSWNALIGGYCQAGHIEHAFIYLEHMKAEGLSLDSVTYACILKACASTESIQKGEQIYLKVSKLGFLEKDVVLGIAVVDMYVKRNDITKAQQVLQSLSHHYVTSWNALIGGYCQAGHIEHAFIHLKHMKAEGLSLDSVTYACILKACASTKSIQKGEQIYLKVSKLGFLEKDVVLGIAVVDMYAKRNDLTKAQQVLQSLSHHYVTSWNALIGGYCQAGHIEHAFIHLEHMKAEGLSPNSLTYACILKACASTESIQKGEQIYLKVSKLGFLEKDVVLGIAVVDMYAKRNDLTKAKQVLQSLSHRYVTSWNALIGGYFQAGHIEHAFIHLEHMKAEGLSLGAYAFVGILRTCAKNKDLSRGIRIHHDLQRQGLVGKCLDALSSMYARCGAISKARELLDTYKSRNAYSWIVVTTKCA</sequence>
<protein>
    <recommendedName>
        <fullName evidence="5">Pentatricopeptide repeat-containing protein</fullName>
    </recommendedName>
</protein>
<dbReference type="PROSITE" id="PS51375">
    <property type="entry name" value="PPR"/>
    <property type="match status" value="4"/>
</dbReference>
<keyword evidence="4" id="KW-1185">Reference proteome</keyword>
<proteinExistence type="predicted"/>
<evidence type="ECO:0008006" key="5">
    <source>
        <dbReference type="Google" id="ProtNLM"/>
    </source>
</evidence>
<name>A0A8T2Q4Y7_CERRI</name>
<evidence type="ECO:0000256" key="2">
    <source>
        <dbReference type="PROSITE-ProRule" id="PRU00708"/>
    </source>
</evidence>
<dbReference type="Pfam" id="PF01535">
    <property type="entry name" value="PPR"/>
    <property type="match status" value="1"/>
</dbReference>
<dbReference type="Proteomes" id="UP000825935">
    <property type="component" value="Chromosome 38"/>
</dbReference>
<keyword evidence="1" id="KW-0677">Repeat</keyword>
<dbReference type="PANTHER" id="PTHR47926:SF477">
    <property type="entry name" value="PENTATRICOPEPTIDE REPEAT-CONTAINING PROTEIN"/>
    <property type="match status" value="1"/>
</dbReference>
<feature type="repeat" description="PPR" evidence="2">
    <location>
        <begin position="81"/>
        <end position="115"/>
    </location>
</feature>
<comment type="caution">
    <text evidence="3">The sequence shown here is derived from an EMBL/GenBank/DDBJ whole genome shotgun (WGS) entry which is preliminary data.</text>
</comment>
<feature type="repeat" description="PPR" evidence="2">
    <location>
        <begin position="183"/>
        <end position="217"/>
    </location>
</feature>
<evidence type="ECO:0000313" key="3">
    <source>
        <dbReference type="EMBL" id="KAH7278700.1"/>
    </source>
</evidence>
<reference evidence="3" key="1">
    <citation type="submission" date="2021-08" db="EMBL/GenBank/DDBJ databases">
        <title>WGS assembly of Ceratopteris richardii.</title>
        <authorList>
            <person name="Marchant D.B."/>
            <person name="Chen G."/>
            <person name="Jenkins J."/>
            <person name="Shu S."/>
            <person name="Leebens-Mack J."/>
            <person name="Grimwood J."/>
            <person name="Schmutz J."/>
            <person name="Soltis P."/>
            <person name="Soltis D."/>
            <person name="Chen Z.-H."/>
        </authorList>
    </citation>
    <scope>NUCLEOTIDE SEQUENCE</scope>
    <source>
        <strain evidence="3">Whitten #5841</strain>
        <tissue evidence="3">Leaf</tissue>
    </source>
</reference>
<feature type="repeat" description="PPR" evidence="2">
    <location>
        <begin position="285"/>
        <end position="319"/>
    </location>
</feature>
<dbReference type="InterPro" id="IPR002885">
    <property type="entry name" value="PPR_rpt"/>
</dbReference>
<dbReference type="PANTHER" id="PTHR47926">
    <property type="entry name" value="PENTATRICOPEPTIDE REPEAT-CONTAINING PROTEIN"/>
    <property type="match status" value="1"/>
</dbReference>
<dbReference type="OrthoDB" id="185373at2759"/>
<gene>
    <name evidence="3" type="ORF">KP509_38G053100</name>
</gene>
<dbReference type="InterPro" id="IPR046960">
    <property type="entry name" value="PPR_At4g14850-like_plant"/>
</dbReference>
<dbReference type="GO" id="GO:0003723">
    <property type="term" value="F:RNA binding"/>
    <property type="evidence" value="ECO:0007669"/>
    <property type="project" value="InterPro"/>
</dbReference>
<dbReference type="SUPFAM" id="SSF81901">
    <property type="entry name" value="HCP-like"/>
    <property type="match status" value="1"/>
</dbReference>
<feature type="repeat" description="PPR" evidence="2">
    <location>
        <begin position="387"/>
        <end position="421"/>
    </location>
</feature>
<dbReference type="Pfam" id="PF13041">
    <property type="entry name" value="PPR_2"/>
    <property type="match status" value="3"/>
</dbReference>
<organism evidence="3 4">
    <name type="scientific">Ceratopteris richardii</name>
    <name type="common">Triangle waterfern</name>
    <dbReference type="NCBI Taxonomy" id="49495"/>
    <lineage>
        <taxon>Eukaryota</taxon>
        <taxon>Viridiplantae</taxon>
        <taxon>Streptophyta</taxon>
        <taxon>Embryophyta</taxon>
        <taxon>Tracheophyta</taxon>
        <taxon>Polypodiopsida</taxon>
        <taxon>Polypodiidae</taxon>
        <taxon>Polypodiales</taxon>
        <taxon>Pteridineae</taxon>
        <taxon>Pteridaceae</taxon>
        <taxon>Parkerioideae</taxon>
        <taxon>Ceratopteris</taxon>
    </lineage>
</organism>
<dbReference type="AlphaFoldDB" id="A0A8T2Q4Y7"/>
<evidence type="ECO:0000313" key="4">
    <source>
        <dbReference type="Proteomes" id="UP000825935"/>
    </source>
</evidence>
<accession>A0A8T2Q4Y7</accession>
<evidence type="ECO:0000256" key="1">
    <source>
        <dbReference type="ARBA" id="ARBA00022737"/>
    </source>
</evidence>
<dbReference type="Gene3D" id="1.25.40.10">
    <property type="entry name" value="Tetratricopeptide repeat domain"/>
    <property type="match status" value="4"/>
</dbReference>
<dbReference type="InterPro" id="IPR011990">
    <property type="entry name" value="TPR-like_helical_dom_sf"/>
</dbReference>
<dbReference type="EMBL" id="CM035443">
    <property type="protein sequence ID" value="KAH7278700.1"/>
    <property type="molecule type" value="Genomic_DNA"/>
</dbReference>
<dbReference type="NCBIfam" id="TIGR00756">
    <property type="entry name" value="PPR"/>
    <property type="match status" value="3"/>
</dbReference>